<accession>A0A484MNX3</accession>
<feature type="region of interest" description="Disordered" evidence="1">
    <location>
        <begin position="1"/>
        <end position="39"/>
    </location>
</feature>
<feature type="region of interest" description="Disordered" evidence="1">
    <location>
        <begin position="51"/>
        <end position="141"/>
    </location>
</feature>
<sequence>MKEHLSRTIIPLTSQVLPQAEPRKNHHSNGADHQDGINGEGEIFGVILSRSRSISAQKPTNQRAADESTYPRKSSAGGRVSLLLSMKRSFSSSSSSSSGGYCRIHHQHDVIGAGGDDEDDDVKNRSGDSKKYHSRKRTDKKKGNKILTACIRLLGF</sequence>
<dbReference type="PANTHER" id="PTHR38386:SF8">
    <property type="match status" value="1"/>
</dbReference>
<feature type="compositionally biased region" description="Basic residues" evidence="1">
    <location>
        <begin position="132"/>
        <end position="141"/>
    </location>
</feature>
<evidence type="ECO:0000313" key="2">
    <source>
        <dbReference type="EMBL" id="VFQ90555.1"/>
    </source>
</evidence>
<feature type="compositionally biased region" description="Low complexity" evidence="1">
    <location>
        <begin position="81"/>
        <end position="98"/>
    </location>
</feature>
<protein>
    <submittedName>
        <fullName evidence="2">Uncharacterized protein</fullName>
    </submittedName>
</protein>
<name>A0A484MNX3_9ASTE</name>
<gene>
    <name evidence="2" type="ORF">CCAM_LOCUS32331</name>
</gene>
<feature type="compositionally biased region" description="Polar residues" evidence="1">
    <location>
        <begin position="51"/>
        <end position="63"/>
    </location>
</feature>
<evidence type="ECO:0000256" key="1">
    <source>
        <dbReference type="SAM" id="MobiDB-lite"/>
    </source>
</evidence>
<feature type="compositionally biased region" description="Basic and acidic residues" evidence="1">
    <location>
        <begin position="122"/>
        <end position="131"/>
    </location>
</feature>
<dbReference type="AlphaFoldDB" id="A0A484MNX3"/>
<evidence type="ECO:0000313" key="3">
    <source>
        <dbReference type="Proteomes" id="UP000595140"/>
    </source>
</evidence>
<keyword evidence="3" id="KW-1185">Reference proteome</keyword>
<reference evidence="2 3" key="1">
    <citation type="submission" date="2018-04" db="EMBL/GenBank/DDBJ databases">
        <authorList>
            <person name="Vogel A."/>
        </authorList>
    </citation>
    <scope>NUCLEOTIDE SEQUENCE [LARGE SCALE GENOMIC DNA]</scope>
</reference>
<dbReference type="PANTHER" id="PTHR38386">
    <property type="entry name" value="OS05G0426900 PROTEIN"/>
    <property type="match status" value="1"/>
</dbReference>
<organism evidence="2 3">
    <name type="scientific">Cuscuta campestris</name>
    <dbReference type="NCBI Taxonomy" id="132261"/>
    <lineage>
        <taxon>Eukaryota</taxon>
        <taxon>Viridiplantae</taxon>
        <taxon>Streptophyta</taxon>
        <taxon>Embryophyta</taxon>
        <taxon>Tracheophyta</taxon>
        <taxon>Spermatophyta</taxon>
        <taxon>Magnoliopsida</taxon>
        <taxon>eudicotyledons</taxon>
        <taxon>Gunneridae</taxon>
        <taxon>Pentapetalae</taxon>
        <taxon>asterids</taxon>
        <taxon>lamiids</taxon>
        <taxon>Solanales</taxon>
        <taxon>Convolvulaceae</taxon>
        <taxon>Cuscuteae</taxon>
        <taxon>Cuscuta</taxon>
        <taxon>Cuscuta subgen. Grammica</taxon>
        <taxon>Cuscuta sect. Cleistogrammica</taxon>
    </lineage>
</organism>
<dbReference type="OrthoDB" id="1302830at2759"/>
<proteinExistence type="predicted"/>
<dbReference type="Proteomes" id="UP000595140">
    <property type="component" value="Unassembled WGS sequence"/>
</dbReference>
<dbReference type="EMBL" id="OOIL02004148">
    <property type="protein sequence ID" value="VFQ90555.1"/>
    <property type="molecule type" value="Genomic_DNA"/>
</dbReference>